<sequence>MKISRDCVTKNSCIADMFGISISDLNISKIGFIRVLDHQCWVSETQFSEQFEEVFNCEGYYLRCNLIYLTSFFFHMFKFHQFDKKKTVRYERDGRLEQLGKRIEGNSEIFGPVAMEVNMSATPRTLRFFQDDEEQPISVINIPSSIRFYIYFGLKGQSFTVTKFEYLQSPTAKGEIKEARVLEWGKNWKKNEDEEDESEEESEDEVPSQVQIQYTPILPNPDCVKVKGNHFTAIERNDSTILFDPVIKKGITRFEVLNLLEQLTSL</sequence>
<dbReference type="EMBL" id="SNRW01017402">
    <property type="protein sequence ID" value="KAA6368383.1"/>
    <property type="molecule type" value="Genomic_DNA"/>
</dbReference>
<feature type="region of interest" description="Disordered" evidence="1">
    <location>
        <begin position="188"/>
        <end position="209"/>
    </location>
</feature>
<protein>
    <submittedName>
        <fullName evidence="2">Uncharacterized protein</fullName>
    </submittedName>
</protein>
<accession>A0A5J4UE55</accession>
<comment type="caution">
    <text evidence="2">The sequence shown here is derived from an EMBL/GenBank/DDBJ whole genome shotgun (WGS) entry which is preliminary data.</text>
</comment>
<organism evidence="2 3">
    <name type="scientific">Streblomastix strix</name>
    <dbReference type="NCBI Taxonomy" id="222440"/>
    <lineage>
        <taxon>Eukaryota</taxon>
        <taxon>Metamonada</taxon>
        <taxon>Preaxostyla</taxon>
        <taxon>Oxymonadida</taxon>
        <taxon>Streblomastigidae</taxon>
        <taxon>Streblomastix</taxon>
    </lineage>
</organism>
<dbReference type="AlphaFoldDB" id="A0A5J4UE55"/>
<proteinExistence type="predicted"/>
<gene>
    <name evidence="2" type="ORF">EZS28_036090</name>
</gene>
<reference evidence="2 3" key="1">
    <citation type="submission" date="2019-03" db="EMBL/GenBank/DDBJ databases">
        <title>Single cell metagenomics reveals metabolic interactions within the superorganism composed of flagellate Streblomastix strix and complex community of Bacteroidetes bacteria on its surface.</title>
        <authorList>
            <person name="Treitli S.C."/>
            <person name="Kolisko M."/>
            <person name="Husnik F."/>
            <person name="Keeling P."/>
            <person name="Hampl V."/>
        </authorList>
    </citation>
    <scope>NUCLEOTIDE SEQUENCE [LARGE SCALE GENOMIC DNA]</scope>
    <source>
        <strain evidence="2">ST1C</strain>
    </source>
</reference>
<dbReference type="Proteomes" id="UP000324800">
    <property type="component" value="Unassembled WGS sequence"/>
</dbReference>
<evidence type="ECO:0000313" key="3">
    <source>
        <dbReference type="Proteomes" id="UP000324800"/>
    </source>
</evidence>
<evidence type="ECO:0000256" key="1">
    <source>
        <dbReference type="SAM" id="MobiDB-lite"/>
    </source>
</evidence>
<name>A0A5J4UE55_9EUKA</name>
<feature type="compositionally biased region" description="Acidic residues" evidence="1">
    <location>
        <begin position="193"/>
        <end position="206"/>
    </location>
</feature>
<evidence type="ECO:0000313" key="2">
    <source>
        <dbReference type="EMBL" id="KAA6368383.1"/>
    </source>
</evidence>